<feature type="transmembrane region" description="Helical" evidence="1">
    <location>
        <begin position="54"/>
        <end position="73"/>
    </location>
</feature>
<gene>
    <name evidence="2" type="ORF">UV54_C0044G0014</name>
</gene>
<protein>
    <submittedName>
        <fullName evidence="2">Uncharacterized protein</fullName>
    </submittedName>
</protein>
<evidence type="ECO:0000256" key="1">
    <source>
        <dbReference type="SAM" id="Phobius"/>
    </source>
</evidence>
<comment type="caution">
    <text evidence="2">The sequence shown here is derived from an EMBL/GenBank/DDBJ whole genome shotgun (WGS) entry which is preliminary data.</text>
</comment>
<proteinExistence type="predicted"/>
<keyword evidence="1" id="KW-0472">Membrane</keyword>
<dbReference type="AlphaFoldDB" id="A0A0G1C088"/>
<sequence length="146" mass="16826">MLVSSHALIGASLARLIPNPVLGYPFALGCHFLADLVPHWDFRTRSTKRSKLNTVFISLIDAAFGLWLGWLIFKTTVSITYLFPMMLIAQLPDWLEGPYHIFDWNFPPFSSIKKLQSRLHRKQNLPWGLIWQILIVSLLVFYARAT</sequence>
<feature type="transmembrane region" description="Helical" evidence="1">
    <location>
        <begin position="125"/>
        <end position="143"/>
    </location>
</feature>
<dbReference type="EMBL" id="LCEW01000044">
    <property type="protein sequence ID" value="KKS79025.1"/>
    <property type="molecule type" value="Genomic_DNA"/>
</dbReference>
<reference evidence="2 3" key="1">
    <citation type="journal article" date="2015" name="Nature">
        <title>rRNA introns, odd ribosomes, and small enigmatic genomes across a large radiation of phyla.</title>
        <authorList>
            <person name="Brown C.T."/>
            <person name="Hug L.A."/>
            <person name="Thomas B.C."/>
            <person name="Sharon I."/>
            <person name="Castelle C.J."/>
            <person name="Singh A."/>
            <person name="Wilkins M.J."/>
            <person name="Williams K.H."/>
            <person name="Banfield J.F."/>
        </authorList>
    </citation>
    <scope>NUCLEOTIDE SEQUENCE [LARGE SCALE GENOMIC DNA]</scope>
</reference>
<name>A0A0G1C088_9BACT</name>
<organism evidence="2 3">
    <name type="scientific">Candidatus Beckwithbacteria bacterium GW2011_GWA2_43_10</name>
    <dbReference type="NCBI Taxonomy" id="1618369"/>
    <lineage>
        <taxon>Bacteria</taxon>
        <taxon>Candidatus Beckwithiibacteriota</taxon>
    </lineage>
</organism>
<keyword evidence="1" id="KW-1133">Transmembrane helix</keyword>
<dbReference type="Proteomes" id="UP000034213">
    <property type="component" value="Unassembled WGS sequence"/>
</dbReference>
<keyword evidence="1" id="KW-0812">Transmembrane</keyword>
<evidence type="ECO:0000313" key="2">
    <source>
        <dbReference type="EMBL" id="KKS79025.1"/>
    </source>
</evidence>
<evidence type="ECO:0000313" key="3">
    <source>
        <dbReference type="Proteomes" id="UP000034213"/>
    </source>
</evidence>
<accession>A0A0G1C088</accession>